<keyword evidence="10" id="KW-1185">Reference proteome</keyword>
<dbReference type="Proteomes" id="UP000326881">
    <property type="component" value="Plasmid unnamed"/>
</dbReference>
<evidence type="ECO:0000256" key="6">
    <source>
        <dbReference type="ARBA" id="ARBA00023136"/>
    </source>
</evidence>
<protein>
    <submittedName>
        <fullName evidence="9">Oligosaccharide flippase family protein</fullName>
    </submittedName>
</protein>
<reference evidence="9 10" key="1">
    <citation type="submission" date="2019-08" db="EMBL/GenBank/DDBJ databases">
        <title>Prosopis cineraria nodule microbiome.</title>
        <authorList>
            <person name="Ali R."/>
            <person name="Chaluvadi S.R."/>
            <person name="Wang X."/>
        </authorList>
    </citation>
    <scope>NUCLEOTIDE SEQUENCE [LARGE SCALE GENOMIC DNA]</scope>
    <source>
        <strain evidence="9 10">BG7</strain>
        <plasmid evidence="9 10">unnamed</plasmid>
    </source>
</reference>
<comment type="subcellular location">
    <subcellularLocation>
        <location evidence="1">Cell membrane</location>
        <topology evidence="1">Multi-pass membrane protein</topology>
    </subcellularLocation>
</comment>
<gene>
    <name evidence="9" type="ORF">FZ934_19700</name>
</gene>
<evidence type="ECO:0000256" key="8">
    <source>
        <dbReference type="SAM" id="Phobius"/>
    </source>
</evidence>
<keyword evidence="6 8" id="KW-0472">Membrane</keyword>
<dbReference type="KEGG" id="rgr:FZ934_19700"/>
<keyword evidence="3" id="KW-1003">Cell membrane</keyword>
<dbReference type="PANTHER" id="PTHR30250">
    <property type="entry name" value="PST FAMILY PREDICTED COLANIC ACID TRANSPORTER"/>
    <property type="match status" value="1"/>
</dbReference>
<evidence type="ECO:0000256" key="7">
    <source>
        <dbReference type="SAM" id="MobiDB-lite"/>
    </source>
</evidence>
<dbReference type="GO" id="GO:0005886">
    <property type="term" value="C:plasma membrane"/>
    <property type="evidence" value="ECO:0007669"/>
    <property type="project" value="UniProtKB-SubCell"/>
</dbReference>
<evidence type="ECO:0000313" key="9">
    <source>
        <dbReference type="EMBL" id="QFY62613.1"/>
    </source>
</evidence>
<dbReference type="AlphaFoldDB" id="A0A5Q0CB01"/>
<feature type="compositionally biased region" description="Polar residues" evidence="7">
    <location>
        <begin position="1"/>
        <end position="12"/>
    </location>
</feature>
<feature type="transmembrane region" description="Helical" evidence="8">
    <location>
        <begin position="122"/>
        <end position="143"/>
    </location>
</feature>
<sequence length="491" mass="53431">MTIAFSTRSGGSPENLPPKAVPAEAPPPEPGATEPVVPAATGIRRLVLTAASWSMTGYITGQILRIAGNLVLTRILAPDLFGIAAVATMTSVFVALLSDIGLHPAVIQNPRGEDQRFLDTAWVIQIVRGWIGWFASILIALGIGSLATHGWVPTQSVYATPDLPYIIIGASFAFVIGGFQSTKYISSYRSLGLSMITKIDLTSQALGLVVAIILSWLTQSVWALVISNLMSSLISAILSHRWIPGTPNRFRINKKDAFEILTFGRWIMVSSFFTIFSANGDKILLGNWASSTTFGLYGLALNLVSMIDGVGARLYGSVGTPLLSKLARENPAGLRRNYFKLRLPFDLLLIGSAGFLFTCGQTIIDLLYDHRYASAGPMLQTLSFALFMARFNIMTPVYIAIGQPRYFGILNIARAALLFTLVPLAYLIFGFDGALWAIALHALPTVPLIYYFNSRHNLNSWIFEVFVLVAWPLGYMLGSTIVSDASSFLPH</sequence>
<feature type="transmembrane region" description="Helical" evidence="8">
    <location>
        <begin position="163"/>
        <end position="179"/>
    </location>
</feature>
<feature type="region of interest" description="Disordered" evidence="7">
    <location>
        <begin position="1"/>
        <end position="36"/>
    </location>
</feature>
<accession>A0A5Q0CB01</accession>
<feature type="transmembrane region" description="Helical" evidence="8">
    <location>
        <begin position="345"/>
        <end position="364"/>
    </location>
</feature>
<name>A0A5Q0CB01_9HYPH</name>
<comment type="similarity">
    <text evidence="2">Belongs to the polysaccharide synthase family.</text>
</comment>
<dbReference type="EMBL" id="CP043499">
    <property type="protein sequence ID" value="QFY62613.1"/>
    <property type="molecule type" value="Genomic_DNA"/>
</dbReference>
<evidence type="ECO:0000256" key="4">
    <source>
        <dbReference type="ARBA" id="ARBA00022692"/>
    </source>
</evidence>
<feature type="transmembrane region" description="Helical" evidence="8">
    <location>
        <begin position="434"/>
        <end position="452"/>
    </location>
</feature>
<evidence type="ECO:0000313" key="10">
    <source>
        <dbReference type="Proteomes" id="UP000326881"/>
    </source>
</evidence>
<proteinExistence type="inferred from homology"/>
<feature type="compositionally biased region" description="Pro residues" evidence="7">
    <location>
        <begin position="15"/>
        <end position="30"/>
    </location>
</feature>
<geneLocation type="plasmid" evidence="9 10">
    <name>unnamed</name>
</geneLocation>
<dbReference type="PANTHER" id="PTHR30250:SF10">
    <property type="entry name" value="LIPOPOLYSACCHARIDE BIOSYNTHESIS PROTEIN WZXC"/>
    <property type="match status" value="1"/>
</dbReference>
<organism evidence="9 10">
    <name type="scientific">Rhizobium grahamii</name>
    <dbReference type="NCBI Taxonomy" id="1120045"/>
    <lineage>
        <taxon>Bacteria</taxon>
        <taxon>Pseudomonadati</taxon>
        <taxon>Pseudomonadota</taxon>
        <taxon>Alphaproteobacteria</taxon>
        <taxon>Hyphomicrobiales</taxon>
        <taxon>Rhizobiaceae</taxon>
        <taxon>Rhizobium/Agrobacterium group</taxon>
        <taxon>Rhizobium</taxon>
    </lineage>
</organism>
<evidence type="ECO:0000256" key="5">
    <source>
        <dbReference type="ARBA" id="ARBA00022989"/>
    </source>
</evidence>
<dbReference type="InterPro" id="IPR050833">
    <property type="entry name" value="Poly_Biosynth_Transport"/>
</dbReference>
<feature type="transmembrane region" description="Helical" evidence="8">
    <location>
        <begin position="80"/>
        <end position="102"/>
    </location>
</feature>
<dbReference type="RefSeq" id="WP_153272605.1">
    <property type="nucleotide sequence ID" value="NZ_CP043499.1"/>
</dbReference>
<dbReference type="OrthoDB" id="7605542at2"/>
<keyword evidence="4 8" id="KW-0812">Transmembrane</keyword>
<evidence type="ECO:0000256" key="1">
    <source>
        <dbReference type="ARBA" id="ARBA00004651"/>
    </source>
</evidence>
<dbReference type="Pfam" id="PF13440">
    <property type="entry name" value="Polysacc_synt_3"/>
    <property type="match status" value="1"/>
</dbReference>
<evidence type="ECO:0000256" key="3">
    <source>
        <dbReference type="ARBA" id="ARBA00022475"/>
    </source>
</evidence>
<keyword evidence="9" id="KW-0614">Plasmid</keyword>
<feature type="transmembrane region" description="Helical" evidence="8">
    <location>
        <begin position="384"/>
        <end position="401"/>
    </location>
</feature>
<keyword evidence="5 8" id="KW-1133">Transmembrane helix</keyword>
<evidence type="ECO:0000256" key="2">
    <source>
        <dbReference type="ARBA" id="ARBA00007430"/>
    </source>
</evidence>
<feature type="transmembrane region" description="Helical" evidence="8">
    <location>
        <begin position="461"/>
        <end position="482"/>
    </location>
</feature>
<feature type="transmembrane region" description="Helical" evidence="8">
    <location>
        <begin position="408"/>
        <end position="428"/>
    </location>
</feature>